<evidence type="ECO:0000259" key="1">
    <source>
        <dbReference type="PROSITE" id="PS50995"/>
    </source>
</evidence>
<dbReference type="SUPFAM" id="SSF46785">
    <property type="entry name" value="Winged helix' DNA-binding domain"/>
    <property type="match status" value="1"/>
</dbReference>
<dbReference type="InterPro" id="IPR036390">
    <property type="entry name" value="WH_DNA-bd_sf"/>
</dbReference>
<proteinExistence type="predicted"/>
<dbReference type="EMBL" id="CAEZWJ010000010">
    <property type="protein sequence ID" value="CAB4649663.1"/>
    <property type="molecule type" value="Genomic_DNA"/>
</dbReference>
<accession>A0A6J6KME9</accession>
<feature type="domain" description="HTH marR-type" evidence="1">
    <location>
        <begin position="7"/>
        <end position="155"/>
    </location>
</feature>
<dbReference type="PROSITE" id="PS50995">
    <property type="entry name" value="HTH_MARR_2"/>
    <property type="match status" value="1"/>
</dbReference>
<dbReference type="InterPro" id="IPR039422">
    <property type="entry name" value="MarR/SlyA-like"/>
</dbReference>
<dbReference type="SMART" id="SM00347">
    <property type="entry name" value="HTH_MARR"/>
    <property type="match status" value="1"/>
</dbReference>
<dbReference type="InterPro" id="IPR036388">
    <property type="entry name" value="WH-like_DNA-bd_sf"/>
</dbReference>
<organism evidence="2">
    <name type="scientific">freshwater metagenome</name>
    <dbReference type="NCBI Taxonomy" id="449393"/>
    <lineage>
        <taxon>unclassified sequences</taxon>
        <taxon>metagenomes</taxon>
        <taxon>ecological metagenomes</taxon>
    </lineage>
</organism>
<dbReference type="PANTHER" id="PTHR33164">
    <property type="entry name" value="TRANSCRIPTIONAL REGULATOR, MARR FAMILY"/>
    <property type="match status" value="1"/>
</dbReference>
<dbReference type="InterPro" id="IPR000835">
    <property type="entry name" value="HTH_MarR-typ"/>
</dbReference>
<dbReference type="GO" id="GO:0003700">
    <property type="term" value="F:DNA-binding transcription factor activity"/>
    <property type="evidence" value="ECO:0007669"/>
    <property type="project" value="InterPro"/>
</dbReference>
<dbReference type="PANTHER" id="PTHR33164:SF94">
    <property type="entry name" value="TRANSCRIPTIONAL REGULATORY PROTEIN-RELATED"/>
    <property type="match status" value="1"/>
</dbReference>
<sequence>MKNTETPNPLFNDLDLETAARVGFAWRDIRRGTTAGAARDVVYGVGGSAIEPGQMDALDLLVTVESCRMGDLADHLRIDPSTATRAVQRLIKDGLAERVTHDGDGRVVAIAATDRGRRIHGEVHIRRRDLTLAILSEYTPEERFVLADFLERFTAAMDTAVKARKRRSR</sequence>
<dbReference type="Gene3D" id="1.10.10.10">
    <property type="entry name" value="Winged helix-like DNA-binding domain superfamily/Winged helix DNA-binding domain"/>
    <property type="match status" value="1"/>
</dbReference>
<dbReference type="GO" id="GO:0006950">
    <property type="term" value="P:response to stress"/>
    <property type="evidence" value="ECO:0007669"/>
    <property type="project" value="TreeGrafter"/>
</dbReference>
<evidence type="ECO:0000313" key="2">
    <source>
        <dbReference type="EMBL" id="CAB4649663.1"/>
    </source>
</evidence>
<protein>
    <submittedName>
        <fullName evidence="2">Unannotated protein</fullName>
    </submittedName>
</protein>
<dbReference type="AlphaFoldDB" id="A0A6J6KME9"/>
<dbReference type="Pfam" id="PF12802">
    <property type="entry name" value="MarR_2"/>
    <property type="match status" value="1"/>
</dbReference>
<name>A0A6J6KME9_9ZZZZ</name>
<reference evidence="2" key="1">
    <citation type="submission" date="2020-05" db="EMBL/GenBank/DDBJ databases">
        <authorList>
            <person name="Chiriac C."/>
            <person name="Salcher M."/>
            <person name="Ghai R."/>
            <person name="Kavagutti S V."/>
        </authorList>
    </citation>
    <scope>NUCLEOTIDE SEQUENCE</scope>
</reference>
<gene>
    <name evidence="2" type="ORF">UFOPK2214_00493</name>
</gene>